<evidence type="ECO:0000256" key="1">
    <source>
        <dbReference type="ARBA" id="ARBA00018672"/>
    </source>
</evidence>
<dbReference type="Gene3D" id="1.10.10.10">
    <property type="entry name" value="Winged helix-like DNA-binding domain superfamily/Winged helix DNA-binding domain"/>
    <property type="match status" value="1"/>
</dbReference>
<dbReference type="PROSITE" id="PS51755">
    <property type="entry name" value="OMPR_PHOB"/>
    <property type="match status" value="1"/>
</dbReference>
<dbReference type="SUPFAM" id="SSF52172">
    <property type="entry name" value="CheY-like"/>
    <property type="match status" value="1"/>
</dbReference>
<keyword evidence="2 8" id="KW-0597">Phosphoprotein</keyword>
<dbReference type="RefSeq" id="WP_114296545.1">
    <property type="nucleotide sequence ID" value="NZ_QPJT01000003.1"/>
</dbReference>
<evidence type="ECO:0000256" key="3">
    <source>
        <dbReference type="ARBA" id="ARBA00023012"/>
    </source>
</evidence>
<proteinExistence type="predicted"/>
<dbReference type="GO" id="GO:0005829">
    <property type="term" value="C:cytosol"/>
    <property type="evidence" value="ECO:0007669"/>
    <property type="project" value="TreeGrafter"/>
</dbReference>
<protein>
    <recommendedName>
        <fullName evidence="1">Stage 0 sporulation protein A homolog</fullName>
    </recommendedName>
</protein>
<evidence type="ECO:0000256" key="2">
    <source>
        <dbReference type="ARBA" id="ARBA00022553"/>
    </source>
</evidence>
<dbReference type="Pfam" id="PF00072">
    <property type="entry name" value="Response_reg"/>
    <property type="match status" value="1"/>
</dbReference>
<evidence type="ECO:0000259" key="10">
    <source>
        <dbReference type="PROSITE" id="PS50110"/>
    </source>
</evidence>
<dbReference type="InterPro" id="IPR001867">
    <property type="entry name" value="OmpR/PhoB-type_DNA-bd"/>
</dbReference>
<evidence type="ECO:0000313" key="13">
    <source>
        <dbReference type="Proteomes" id="UP000253034"/>
    </source>
</evidence>
<dbReference type="SMART" id="SM00448">
    <property type="entry name" value="REC"/>
    <property type="match status" value="1"/>
</dbReference>
<evidence type="ECO:0000259" key="11">
    <source>
        <dbReference type="PROSITE" id="PS51755"/>
    </source>
</evidence>
<evidence type="ECO:0000256" key="8">
    <source>
        <dbReference type="PROSITE-ProRule" id="PRU00169"/>
    </source>
</evidence>
<gene>
    <name evidence="12" type="ORF">DFR58_103238</name>
</gene>
<organism evidence="12 13">
    <name type="scientific">Anaerobacterium chartisolvens</name>
    <dbReference type="NCBI Taxonomy" id="1297424"/>
    <lineage>
        <taxon>Bacteria</taxon>
        <taxon>Bacillati</taxon>
        <taxon>Bacillota</taxon>
        <taxon>Clostridia</taxon>
        <taxon>Eubacteriales</taxon>
        <taxon>Oscillospiraceae</taxon>
        <taxon>Anaerobacterium</taxon>
    </lineage>
</organism>
<dbReference type="Proteomes" id="UP000253034">
    <property type="component" value="Unassembled WGS sequence"/>
</dbReference>
<comment type="function">
    <text evidence="7">May play the central regulatory role in sporulation. It may be an element of the effector pathway responsible for the activation of sporulation genes in response to nutritional stress. Spo0A may act in concert with spo0H (a sigma factor) to control the expression of some genes that are critical to the sporulation process.</text>
</comment>
<dbReference type="FunFam" id="1.10.10.10:FF:000018">
    <property type="entry name" value="DNA-binding response regulator ResD"/>
    <property type="match status" value="1"/>
</dbReference>
<dbReference type="PANTHER" id="PTHR48111:SF21">
    <property type="entry name" value="DNA-BINDING DUAL MASTER TRANSCRIPTIONAL REGULATOR RPAA"/>
    <property type="match status" value="1"/>
</dbReference>
<dbReference type="GO" id="GO:0000976">
    <property type="term" value="F:transcription cis-regulatory region binding"/>
    <property type="evidence" value="ECO:0007669"/>
    <property type="project" value="TreeGrafter"/>
</dbReference>
<dbReference type="GO" id="GO:0000156">
    <property type="term" value="F:phosphorelay response regulator activity"/>
    <property type="evidence" value="ECO:0007669"/>
    <property type="project" value="TreeGrafter"/>
</dbReference>
<dbReference type="AlphaFoldDB" id="A0A369BDL4"/>
<sequence>MDGERILIVDDEDRIRDMLREYLSPQGYIIDEAADGTEALDLFKKYKYFIVILDIMMPKLDGWTVCREIRKTSQVPIIMLSARGEEYDKLFGFELGVDDYLVKPFSPKELLARMKAIIRRSASSDSSSSQKNNVRFEGLSINYSSRNVTVDGKLLSLTPKEYELLSFFTRNPNKVFSRDQLLNEVWGYDFYGDHRTVDTHIKMLRESLEHYRKFIITVWGTGYKFEGGTK</sequence>
<evidence type="ECO:0000256" key="6">
    <source>
        <dbReference type="ARBA" id="ARBA00023163"/>
    </source>
</evidence>
<evidence type="ECO:0000256" key="9">
    <source>
        <dbReference type="PROSITE-ProRule" id="PRU01091"/>
    </source>
</evidence>
<dbReference type="InterPro" id="IPR001789">
    <property type="entry name" value="Sig_transdc_resp-reg_receiver"/>
</dbReference>
<dbReference type="FunFam" id="3.40.50.2300:FF:000001">
    <property type="entry name" value="DNA-binding response regulator PhoB"/>
    <property type="match status" value="1"/>
</dbReference>
<dbReference type="EMBL" id="QPJT01000003">
    <property type="protein sequence ID" value="RCX19491.1"/>
    <property type="molecule type" value="Genomic_DNA"/>
</dbReference>
<feature type="domain" description="Response regulatory" evidence="10">
    <location>
        <begin position="5"/>
        <end position="118"/>
    </location>
</feature>
<evidence type="ECO:0000256" key="7">
    <source>
        <dbReference type="ARBA" id="ARBA00024867"/>
    </source>
</evidence>
<dbReference type="CDD" id="cd17574">
    <property type="entry name" value="REC_OmpR"/>
    <property type="match status" value="1"/>
</dbReference>
<dbReference type="OrthoDB" id="9790442at2"/>
<dbReference type="CDD" id="cd00383">
    <property type="entry name" value="trans_reg_C"/>
    <property type="match status" value="1"/>
</dbReference>
<dbReference type="Gene3D" id="3.40.50.2300">
    <property type="match status" value="1"/>
</dbReference>
<dbReference type="GO" id="GO:0006355">
    <property type="term" value="P:regulation of DNA-templated transcription"/>
    <property type="evidence" value="ECO:0007669"/>
    <property type="project" value="InterPro"/>
</dbReference>
<dbReference type="PANTHER" id="PTHR48111">
    <property type="entry name" value="REGULATOR OF RPOS"/>
    <property type="match status" value="1"/>
</dbReference>
<comment type="caution">
    <text evidence="12">The sequence shown here is derived from an EMBL/GenBank/DDBJ whole genome shotgun (WGS) entry which is preliminary data.</text>
</comment>
<dbReference type="InterPro" id="IPR011006">
    <property type="entry name" value="CheY-like_superfamily"/>
</dbReference>
<keyword evidence="5 9" id="KW-0238">DNA-binding</keyword>
<dbReference type="InterPro" id="IPR036388">
    <property type="entry name" value="WH-like_DNA-bd_sf"/>
</dbReference>
<dbReference type="SMART" id="SM00862">
    <property type="entry name" value="Trans_reg_C"/>
    <property type="match status" value="1"/>
</dbReference>
<keyword evidence="3" id="KW-0902">Two-component regulatory system</keyword>
<reference evidence="12 13" key="1">
    <citation type="submission" date="2018-07" db="EMBL/GenBank/DDBJ databases">
        <title>Genomic Encyclopedia of Type Strains, Phase IV (KMG-IV): sequencing the most valuable type-strain genomes for metagenomic binning, comparative biology and taxonomic classification.</title>
        <authorList>
            <person name="Goeker M."/>
        </authorList>
    </citation>
    <scope>NUCLEOTIDE SEQUENCE [LARGE SCALE GENOMIC DNA]</scope>
    <source>
        <strain evidence="12 13">DSM 27016</strain>
    </source>
</reference>
<dbReference type="Gene3D" id="6.10.250.690">
    <property type="match status" value="1"/>
</dbReference>
<feature type="modified residue" description="4-aspartylphosphate" evidence="8">
    <location>
        <position position="54"/>
    </location>
</feature>
<dbReference type="Pfam" id="PF00486">
    <property type="entry name" value="Trans_reg_C"/>
    <property type="match status" value="1"/>
</dbReference>
<evidence type="ECO:0000313" key="12">
    <source>
        <dbReference type="EMBL" id="RCX19491.1"/>
    </source>
</evidence>
<feature type="DNA-binding region" description="OmpR/PhoB-type" evidence="9">
    <location>
        <begin position="131"/>
        <end position="227"/>
    </location>
</feature>
<dbReference type="PROSITE" id="PS50110">
    <property type="entry name" value="RESPONSE_REGULATORY"/>
    <property type="match status" value="1"/>
</dbReference>
<dbReference type="InterPro" id="IPR039420">
    <property type="entry name" value="WalR-like"/>
</dbReference>
<evidence type="ECO:0000256" key="5">
    <source>
        <dbReference type="ARBA" id="ARBA00023125"/>
    </source>
</evidence>
<feature type="domain" description="OmpR/PhoB-type" evidence="11">
    <location>
        <begin position="131"/>
        <end position="227"/>
    </location>
</feature>
<name>A0A369BDL4_9FIRM</name>
<keyword evidence="13" id="KW-1185">Reference proteome</keyword>
<accession>A0A369BDL4</accession>
<keyword evidence="4" id="KW-0805">Transcription regulation</keyword>
<evidence type="ECO:0000256" key="4">
    <source>
        <dbReference type="ARBA" id="ARBA00023015"/>
    </source>
</evidence>
<dbReference type="GO" id="GO:0032993">
    <property type="term" value="C:protein-DNA complex"/>
    <property type="evidence" value="ECO:0007669"/>
    <property type="project" value="TreeGrafter"/>
</dbReference>
<keyword evidence="6" id="KW-0804">Transcription</keyword>